<accession>A0A391NPZ1</accession>
<keyword evidence="3" id="KW-1185">Reference proteome</keyword>
<evidence type="ECO:0000313" key="3">
    <source>
        <dbReference type="Proteomes" id="UP000265618"/>
    </source>
</evidence>
<sequence length="26" mass="3017">IQRFPITRSYSNISPPRDGEDVIRSL</sequence>
<proteinExistence type="predicted"/>
<evidence type="ECO:0000256" key="1">
    <source>
        <dbReference type="SAM" id="MobiDB-lite"/>
    </source>
</evidence>
<feature type="compositionally biased region" description="Basic and acidic residues" evidence="1">
    <location>
        <begin position="17"/>
        <end position="26"/>
    </location>
</feature>
<dbReference type="AlphaFoldDB" id="A0A391NPZ1"/>
<gene>
    <name evidence="2" type="ORF">KIPB_010668</name>
</gene>
<dbReference type="EMBL" id="BDIP01004059">
    <property type="protein sequence ID" value="GCA63567.1"/>
    <property type="molecule type" value="Genomic_DNA"/>
</dbReference>
<evidence type="ECO:0000313" key="2">
    <source>
        <dbReference type="EMBL" id="GCA63567.1"/>
    </source>
</evidence>
<comment type="caution">
    <text evidence="2">The sequence shown here is derived from an EMBL/GenBank/DDBJ whole genome shotgun (WGS) entry which is preliminary data.</text>
</comment>
<organism evidence="2 3">
    <name type="scientific">Kipferlia bialata</name>
    <dbReference type="NCBI Taxonomy" id="797122"/>
    <lineage>
        <taxon>Eukaryota</taxon>
        <taxon>Metamonada</taxon>
        <taxon>Carpediemonas-like organisms</taxon>
        <taxon>Kipferlia</taxon>
    </lineage>
</organism>
<dbReference type="Proteomes" id="UP000265618">
    <property type="component" value="Unassembled WGS sequence"/>
</dbReference>
<name>A0A391NPZ1_9EUKA</name>
<feature type="region of interest" description="Disordered" evidence="1">
    <location>
        <begin position="1"/>
        <end position="26"/>
    </location>
</feature>
<reference evidence="2 3" key="1">
    <citation type="journal article" date="2018" name="PLoS ONE">
        <title>The draft genome of Kipferlia bialata reveals reductive genome evolution in fornicate parasites.</title>
        <authorList>
            <person name="Tanifuji G."/>
            <person name="Takabayashi S."/>
            <person name="Kume K."/>
            <person name="Takagi M."/>
            <person name="Nakayama T."/>
            <person name="Kamikawa R."/>
            <person name="Inagaki Y."/>
            <person name="Hashimoto T."/>
        </authorList>
    </citation>
    <scope>NUCLEOTIDE SEQUENCE [LARGE SCALE GENOMIC DNA]</scope>
    <source>
        <strain evidence="2">NY0173</strain>
    </source>
</reference>
<protein>
    <submittedName>
        <fullName evidence="2">Uncharacterized protein</fullName>
    </submittedName>
</protein>
<feature type="non-terminal residue" evidence="2">
    <location>
        <position position="1"/>
    </location>
</feature>